<evidence type="ECO:0000256" key="1">
    <source>
        <dbReference type="SAM" id="MobiDB-lite"/>
    </source>
</evidence>
<gene>
    <name evidence="4" type="ORF">L873DRAFT_80107</name>
</gene>
<name>A0A3N4J4Q7_9PEZI</name>
<keyword evidence="2" id="KW-1133">Transmembrane helix</keyword>
<proteinExistence type="predicted"/>
<evidence type="ECO:0000313" key="4">
    <source>
        <dbReference type="EMBL" id="RPA93145.1"/>
    </source>
</evidence>
<feature type="transmembrane region" description="Helical" evidence="2">
    <location>
        <begin position="171"/>
        <end position="194"/>
    </location>
</feature>
<keyword evidence="3" id="KW-0732">Signal</keyword>
<feature type="signal peptide" evidence="3">
    <location>
        <begin position="1"/>
        <end position="22"/>
    </location>
</feature>
<feature type="compositionally biased region" description="Polar residues" evidence="1">
    <location>
        <begin position="142"/>
        <end position="152"/>
    </location>
</feature>
<keyword evidence="5" id="KW-1185">Reference proteome</keyword>
<dbReference type="EMBL" id="ML120458">
    <property type="protein sequence ID" value="RPA93145.1"/>
    <property type="molecule type" value="Genomic_DNA"/>
</dbReference>
<protein>
    <recommendedName>
        <fullName evidence="6">Mid2 domain-containing protein</fullName>
    </recommendedName>
</protein>
<feature type="chain" id="PRO_5017927075" description="Mid2 domain-containing protein" evidence="3">
    <location>
        <begin position="23"/>
        <end position="249"/>
    </location>
</feature>
<sequence length="249" mass="26033">MMSIVLAAFLWGIALFGCLVSAKLDFIPQVLPAWCSVDGIERQCGDVAGIDGMCAFENDLALLWCCRPLDPHCKGKGQTCTGPQGDSKQTFCESSGTKWCCNKQYETCGAAANTCTSTFKNPLQAPAKASISLTTSDTTLSKNSASSPSTEKAISPPITNPPPTGTDMSPMAITGIAICAAVAVMAACGAIFLLSQRRVSAPIGKDVRSGGDDDGSSFDEGEACPSYEADLEKQLPVVSPPVEVHVRRA</sequence>
<feature type="compositionally biased region" description="Acidic residues" evidence="1">
    <location>
        <begin position="212"/>
        <end position="222"/>
    </location>
</feature>
<evidence type="ECO:0000256" key="3">
    <source>
        <dbReference type="SAM" id="SignalP"/>
    </source>
</evidence>
<feature type="region of interest" description="Disordered" evidence="1">
    <location>
        <begin position="138"/>
        <end position="167"/>
    </location>
</feature>
<evidence type="ECO:0000256" key="2">
    <source>
        <dbReference type="SAM" id="Phobius"/>
    </source>
</evidence>
<accession>A0A3N4J4Q7</accession>
<dbReference type="AlphaFoldDB" id="A0A3N4J4Q7"/>
<reference evidence="4 5" key="1">
    <citation type="journal article" date="2018" name="Nat. Ecol. Evol.">
        <title>Pezizomycetes genomes reveal the molecular basis of ectomycorrhizal truffle lifestyle.</title>
        <authorList>
            <person name="Murat C."/>
            <person name="Payen T."/>
            <person name="Noel B."/>
            <person name="Kuo A."/>
            <person name="Morin E."/>
            <person name="Chen J."/>
            <person name="Kohler A."/>
            <person name="Krizsan K."/>
            <person name="Balestrini R."/>
            <person name="Da Silva C."/>
            <person name="Montanini B."/>
            <person name="Hainaut M."/>
            <person name="Levati E."/>
            <person name="Barry K.W."/>
            <person name="Belfiori B."/>
            <person name="Cichocki N."/>
            <person name="Clum A."/>
            <person name="Dockter R.B."/>
            <person name="Fauchery L."/>
            <person name="Guy J."/>
            <person name="Iotti M."/>
            <person name="Le Tacon F."/>
            <person name="Lindquist E.A."/>
            <person name="Lipzen A."/>
            <person name="Malagnac F."/>
            <person name="Mello A."/>
            <person name="Molinier V."/>
            <person name="Miyauchi S."/>
            <person name="Poulain J."/>
            <person name="Riccioni C."/>
            <person name="Rubini A."/>
            <person name="Sitrit Y."/>
            <person name="Splivallo R."/>
            <person name="Traeger S."/>
            <person name="Wang M."/>
            <person name="Zifcakova L."/>
            <person name="Wipf D."/>
            <person name="Zambonelli A."/>
            <person name="Paolocci F."/>
            <person name="Nowrousian M."/>
            <person name="Ottonello S."/>
            <person name="Baldrian P."/>
            <person name="Spatafora J.W."/>
            <person name="Henrissat B."/>
            <person name="Nagy L.G."/>
            <person name="Aury J.M."/>
            <person name="Wincker P."/>
            <person name="Grigoriev I.V."/>
            <person name="Bonfante P."/>
            <person name="Martin F.M."/>
        </authorList>
    </citation>
    <scope>NUCLEOTIDE SEQUENCE [LARGE SCALE GENOMIC DNA]</scope>
    <source>
        <strain evidence="4 5">120613-1</strain>
    </source>
</reference>
<feature type="region of interest" description="Disordered" evidence="1">
    <location>
        <begin position="203"/>
        <end position="232"/>
    </location>
</feature>
<evidence type="ECO:0000313" key="5">
    <source>
        <dbReference type="Proteomes" id="UP000276215"/>
    </source>
</evidence>
<keyword evidence="2" id="KW-0472">Membrane</keyword>
<dbReference type="STRING" id="1336337.A0A3N4J4Q7"/>
<keyword evidence="2" id="KW-0812">Transmembrane</keyword>
<evidence type="ECO:0008006" key="6">
    <source>
        <dbReference type="Google" id="ProtNLM"/>
    </source>
</evidence>
<organism evidence="4 5">
    <name type="scientific">Choiromyces venosus 120613-1</name>
    <dbReference type="NCBI Taxonomy" id="1336337"/>
    <lineage>
        <taxon>Eukaryota</taxon>
        <taxon>Fungi</taxon>
        <taxon>Dikarya</taxon>
        <taxon>Ascomycota</taxon>
        <taxon>Pezizomycotina</taxon>
        <taxon>Pezizomycetes</taxon>
        <taxon>Pezizales</taxon>
        <taxon>Tuberaceae</taxon>
        <taxon>Choiromyces</taxon>
    </lineage>
</organism>
<dbReference type="Proteomes" id="UP000276215">
    <property type="component" value="Unassembled WGS sequence"/>
</dbReference>